<feature type="transmembrane region" description="Helical" evidence="7">
    <location>
        <begin position="228"/>
        <end position="250"/>
    </location>
</feature>
<feature type="transmembrane region" description="Helical" evidence="7">
    <location>
        <begin position="78"/>
        <end position="96"/>
    </location>
</feature>
<dbReference type="SUPFAM" id="SSF144091">
    <property type="entry name" value="Rhomboid-like"/>
    <property type="match status" value="1"/>
</dbReference>
<evidence type="ECO:0000256" key="5">
    <source>
        <dbReference type="ARBA" id="ARBA00022989"/>
    </source>
</evidence>
<comment type="subcellular location">
    <subcellularLocation>
        <location evidence="1">Membrane</location>
        <topology evidence="1">Multi-pass membrane protein</topology>
    </subcellularLocation>
</comment>
<dbReference type="AlphaFoldDB" id="A0A165SHP4"/>
<keyword evidence="4" id="KW-0378">Hydrolase</keyword>
<dbReference type="GO" id="GO:0006465">
    <property type="term" value="P:signal peptide processing"/>
    <property type="evidence" value="ECO:0007669"/>
    <property type="project" value="TreeGrafter"/>
</dbReference>
<dbReference type="EMBL" id="KV429043">
    <property type="protein sequence ID" value="KZT72007.1"/>
    <property type="molecule type" value="Genomic_DNA"/>
</dbReference>
<evidence type="ECO:0000259" key="8">
    <source>
        <dbReference type="Pfam" id="PF01694"/>
    </source>
</evidence>
<accession>A0A165SHP4</accession>
<name>A0A165SHP4_9APHY</name>
<keyword evidence="5 7" id="KW-1133">Transmembrane helix</keyword>
<sequence length="456" mass="51517">MSWYGHFRSTVRSSPWHINLRLFSITPSLRSSLPNVVGGSSRIPWFTSIPSFRQQVARTNKVPSFGERVRCPSIKNQVLFFGVGSILAFILAAETTNSETFLWSVRLASAGPIWKGRPPSNDEMRRARYYAFGKTLQQRLALIKEAVEDWPQTLKALVIWSYIQVAQPILDTVETKRWCWAIGAVNGMLYFAWHFPRTKHIMRARFAHNPLSGLSYTMLTSLFSHRSLAHVTANSMLIAAFGSATSQYLFTEQSDGENYLREATPKWHFLAFFLSAGLFSNLVSHVAFSRITYPRMIARLRSLSPAPPKSSETTTVRSFLAQVFRRQPKFASSPQERVPLTIGASGAVYALLTVTALAYPDSSLAFHIPPTFPLSAQFAVGSLIAFDIIGIWRAWRRFNHWAHLGGAAFGAFYWAYGPRVWEVFREISLGTLPSSLTYVPHEAFQDRRSEEPKPPQ</sequence>
<dbReference type="InterPro" id="IPR022764">
    <property type="entry name" value="Peptidase_S54_rhomboid_dom"/>
</dbReference>
<evidence type="ECO:0000256" key="6">
    <source>
        <dbReference type="ARBA" id="ARBA00023136"/>
    </source>
</evidence>
<gene>
    <name evidence="9" type="ORF">DAEQUDRAFT_723650</name>
</gene>
<evidence type="ECO:0000256" key="7">
    <source>
        <dbReference type="SAM" id="Phobius"/>
    </source>
</evidence>
<dbReference type="GO" id="GO:0004252">
    <property type="term" value="F:serine-type endopeptidase activity"/>
    <property type="evidence" value="ECO:0007669"/>
    <property type="project" value="InterPro"/>
</dbReference>
<reference evidence="9 10" key="1">
    <citation type="journal article" date="2016" name="Mol. Biol. Evol.">
        <title>Comparative Genomics of Early-Diverging Mushroom-Forming Fungi Provides Insights into the Origins of Lignocellulose Decay Capabilities.</title>
        <authorList>
            <person name="Nagy L.G."/>
            <person name="Riley R."/>
            <person name="Tritt A."/>
            <person name="Adam C."/>
            <person name="Daum C."/>
            <person name="Floudas D."/>
            <person name="Sun H."/>
            <person name="Yadav J.S."/>
            <person name="Pangilinan J."/>
            <person name="Larsson K.H."/>
            <person name="Matsuura K."/>
            <person name="Barry K."/>
            <person name="Labutti K."/>
            <person name="Kuo R."/>
            <person name="Ohm R.A."/>
            <person name="Bhattacharya S.S."/>
            <person name="Shirouzu T."/>
            <person name="Yoshinaga Y."/>
            <person name="Martin F.M."/>
            <person name="Grigoriev I.V."/>
            <person name="Hibbett D.S."/>
        </authorList>
    </citation>
    <scope>NUCLEOTIDE SEQUENCE [LARGE SCALE GENOMIC DNA]</scope>
    <source>
        <strain evidence="9 10">L-15889</strain>
    </source>
</reference>
<dbReference type="Proteomes" id="UP000076727">
    <property type="component" value="Unassembled WGS sequence"/>
</dbReference>
<feature type="transmembrane region" description="Helical" evidence="7">
    <location>
        <begin position="178"/>
        <end position="195"/>
    </location>
</feature>
<dbReference type="STRING" id="1314783.A0A165SHP4"/>
<evidence type="ECO:0000313" key="10">
    <source>
        <dbReference type="Proteomes" id="UP000076727"/>
    </source>
</evidence>
<feature type="transmembrane region" description="Helical" evidence="7">
    <location>
        <begin position="371"/>
        <end position="391"/>
    </location>
</feature>
<dbReference type="Gene3D" id="1.20.1540.10">
    <property type="entry name" value="Rhomboid-like"/>
    <property type="match status" value="1"/>
</dbReference>
<comment type="similarity">
    <text evidence="2">Belongs to the peptidase S54 family.</text>
</comment>
<dbReference type="PANTHER" id="PTHR43731">
    <property type="entry name" value="RHOMBOID PROTEASE"/>
    <property type="match status" value="1"/>
</dbReference>
<evidence type="ECO:0000256" key="3">
    <source>
        <dbReference type="ARBA" id="ARBA00022692"/>
    </source>
</evidence>
<dbReference type="InterPro" id="IPR050925">
    <property type="entry name" value="Rhomboid_protease_S54"/>
</dbReference>
<dbReference type="Pfam" id="PF01694">
    <property type="entry name" value="Rhomboid"/>
    <property type="match status" value="1"/>
</dbReference>
<feature type="domain" description="Peptidase S54 rhomboid" evidence="8">
    <location>
        <begin position="216"/>
        <end position="415"/>
    </location>
</feature>
<dbReference type="GO" id="GO:0016020">
    <property type="term" value="C:membrane"/>
    <property type="evidence" value="ECO:0007669"/>
    <property type="project" value="UniProtKB-SubCell"/>
</dbReference>
<protein>
    <recommendedName>
        <fullName evidence="8">Peptidase S54 rhomboid domain-containing protein</fullName>
    </recommendedName>
</protein>
<keyword evidence="3 7" id="KW-0812">Transmembrane</keyword>
<dbReference type="OrthoDB" id="10260614at2759"/>
<keyword evidence="10" id="KW-1185">Reference proteome</keyword>
<keyword evidence="6 7" id="KW-0472">Membrane</keyword>
<proteinExistence type="inferred from homology"/>
<dbReference type="PANTHER" id="PTHR43731:SF14">
    <property type="entry name" value="PRESENILIN-ASSOCIATED RHOMBOID-LIKE PROTEIN, MITOCHONDRIAL"/>
    <property type="match status" value="1"/>
</dbReference>
<organism evidence="9 10">
    <name type="scientific">Daedalea quercina L-15889</name>
    <dbReference type="NCBI Taxonomy" id="1314783"/>
    <lineage>
        <taxon>Eukaryota</taxon>
        <taxon>Fungi</taxon>
        <taxon>Dikarya</taxon>
        <taxon>Basidiomycota</taxon>
        <taxon>Agaricomycotina</taxon>
        <taxon>Agaricomycetes</taxon>
        <taxon>Polyporales</taxon>
        <taxon>Fomitopsis</taxon>
    </lineage>
</organism>
<evidence type="ECO:0000256" key="4">
    <source>
        <dbReference type="ARBA" id="ARBA00022801"/>
    </source>
</evidence>
<evidence type="ECO:0000256" key="1">
    <source>
        <dbReference type="ARBA" id="ARBA00004141"/>
    </source>
</evidence>
<dbReference type="InterPro" id="IPR035952">
    <property type="entry name" value="Rhomboid-like_sf"/>
</dbReference>
<feature type="transmembrane region" description="Helical" evidence="7">
    <location>
        <begin position="338"/>
        <end position="359"/>
    </location>
</feature>
<feature type="transmembrane region" description="Helical" evidence="7">
    <location>
        <begin position="270"/>
        <end position="293"/>
    </location>
</feature>
<evidence type="ECO:0000313" key="9">
    <source>
        <dbReference type="EMBL" id="KZT72007.1"/>
    </source>
</evidence>
<evidence type="ECO:0000256" key="2">
    <source>
        <dbReference type="ARBA" id="ARBA00009045"/>
    </source>
</evidence>